<dbReference type="AlphaFoldDB" id="A0A1H6K9Q7"/>
<gene>
    <name evidence="1" type="ORF">SAMN02927937_00869</name>
</gene>
<evidence type="ECO:0000313" key="1">
    <source>
        <dbReference type="EMBL" id="SEH68538.1"/>
    </source>
</evidence>
<reference evidence="1 2" key="1">
    <citation type="submission" date="2016-10" db="EMBL/GenBank/DDBJ databases">
        <authorList>
            <person name="de Groot N.N."/>
        </authorList>
    </citation>
    <scope>NUCLEOTIDE SEQUENCE [LARGE SCALE GENOMIC DNA]</scope>
    <source>
        <strain evidence="1 2">CGMCC 1.10825</strain>
    </source>
</reference>
<dbReference type="EMBL" id="FNXE01000008">
    <property type="protein sequence ID" value="SEH68538.1"/>
    <property type="molecule type" value="Genomic_DNA"/>
</dbReference>
<sequence>MNVFYKVKIYLKIEGLYNVKVTRKLKIIRLKAYVNSEILRNFGFKSK</sequence>
<dbReference type="Proteomes" id="UP000199634">
    <property type="component" value="Unassembled WGS sequence"/>
</dbReference>
<organism evidence="1 2">
    <name type="scientific">Paenimyroides marinum</name>
    <dbReference type="NCBI Taxonomy" id="1159016"/>
    <lineage>
        <taxon>Bacteria</taxon>
        <taxon>Pseudomonadati</taxon>
        <taxon>Bacteroidota</taxon>
        <taxon>Flavobacteriia</taxon>
        <taxon>Flavobacteriales</taxon>
        <taxon>Flavobacteriaceae</taxon>
        <taxon>Paenimyroides</taxon>
    </lineage>
</organism>
<evidence type="ECO:0000313" key="2">
    <source>
        <dbReference type="Proteomes" id="UP000199634"/>
    </source>
</evidence>
<accession>A0A1H6K9Q7</accession>
<name>A0A1H6K9Q7_9FLAO</name>
<dbReference type="STRING" id="1159016.SAMN02927937_00869"/>
<protein>
    <submittedName>
        <fullName evidence="1">Uncharacterized protein</fullName>
    </submittedName>
</protein>
<proteinExistence type="predicted"/>
<keyword evidence="2" id="KW-1185">Reference proteome</keyword>